<dbReference type="EMBL" id="JABSWW010000001">
    <property type="protein sequence ID" value="NRT88922.1"/>
    <property type="molecule type" value="Genomic_DNA"/>
</dbReference>
<evidence type="ECO:0000313" key="1">
    <source>
        <dbReference type="EMBL" id="NRT88922.1"/>
    </source>
</evidence>
<sequence>MSIKVGKGQYLQFNEIAAKTNPVKIQKQNFLENVVSKSEIDTIV</sequence>
<reference evidence="1" key="2">
    <citation type="journal article" date="2022" name="Nat. Biotechnol.">
        <title>Carbon-negative production of acetone and isopropanol by gas fermentation at industrial pilot scale.</title>
        <authorList>
            <person name="Liew F.E."/>
            <person name="Nogle R."/>
            <person name="Abdalla T."/>
            <person name="Rasor B.J."/>
            <person name="Canter C."/>
            <person name="Jensen R.O."/>
            <person name="Wang L."/>
            <person name="Strutz J."/>
            <person name="Chirania P."/>
            <person name="De Tissera S."/>
            <person name="Mueller A.P."/>
            <person name="Ruan Z."/>
            <person name="Gao A."/>
            <person name="Tran L."/>
            <person name="Engle N.L."/>
            <person name="Bromley J.C."/>
            <person name="Daniell J."/>
            <person name="Conrado R."/>
            <person name="Tschaplinski T.J."/>
            <person name="Giannone R.J."/>
            <person name="Hettich R.L."/>
            <person name="Karim A.S."/>
            <person name="Simpson S.D."/>
            <person name="Brown S.D."/>
            <person name="Leang C."/>
            <person name="Jewett M.C."/>
            <person name="Kopke M."/>
        </authorList>
    </citation>
    <scope>NUCLEOTIDE SEQUENCE</scope>
    <source>
        <strain evidence="1">DJ080</strain>
    </source>
</reference>
<dbReference type="Proteomes" id="UP001193748">
    <property type="component" value="Unassembled WGS sequence"/>
</dbReference>
<accession>A0AAX0B0Q0</accession>
<evidence type="ECO:0000313" key="2">
    <source>
        <dbReference type="Proteomes" id="UP001193748"/>
    </source>
</evidence>
<reference evidence="1" key="1">
    <citation type="submission" date="2020-05" db="EMBL/GenBank/DDBJ databases">
        <authorList>
            <person name="Brown S."/>
            <person name="Huntemann M."/>
            <person name="Clum A."/>
            <person name="Spunde A."/>
            <person name="Palaniappan K."/>
            <person name="Ritter S."/>
            <person name="Mikhailova N."/>
            <person name="Chen I.-M."/>
            <person name="Stamatis D."/>
            <person name="Reddy T."/>
            <person name="O'Malley R."/>
            <person name="Daum C."/>
            <person name="Shapiro N."/>
            <person name="Ivanova N."/>
            <person name="Kyrpides N."/>
            <person name="Woyke T."/>
        </authorList>
    </citation>
    <scope>NUCLEOTIDE SEQUENCE</scope>
    <source>
        <strain evidence="1">DJ080</strain>
    </source>
</reference>
<proteinExistence type="predicted"/>
<protein>
    <submittedName>
        <fullName evidence="1">Uncharacterized protein</fullName>
    </submittedName>
</protein>
<dbReference type="RefSeq" id="WP_274604248.1">
    <property type="nucleotide sequence ID" value="NZ_JABSWW010000001.1"/>
</dbReference>
<name>A0AAX0B0Q0_CLOBE</name>
<comment type="caution">
    <text evidence="1">The sequence shown here is derived from an EMBL/GenBank/DDBJ whole genome shotgun (WGS) entry which is preliminary data.</text>
</comment>
<dbReference type="AlphaFoldDB" id="A0AAX0B0Q0"/>
<gene>
    <name evidence="1" type="ORF">B0H41_002601</name>
</gene>
<organism evidence="1 2">
    <name type="scientific">Clostridium beijerinckii</name>
    <name type="common">Clostridium MP</name>
    <dbReference type="NCBI Taxonomy" id="1520"/>
    <lineage>
        <taxon>Bacteria</taxon>
        <taxon>Bacillati</taxon>
        <taxon>Bacillota</taxon>
        <taxon>Clostridia</taxon>
        <taxon>Eubacteriales</taxon>
        <taxon>Clostridiaceae</taxon>
        <taxon>Clostridium</taxon>
    </lineage>
</organism>